<dbReference type="GeneID" id="37015205"/>
<organism evidence="2 3">
    <name type="scientific">Pseudomicrostroma glucosiphilum</name>
    <dbReference type="NCBI Taxonomy" id="1684307"/>
    <lineage>
        <taxon>Eukaryota</taxon>
        <taxon>Fungi</taxon>
        <taxon>Dikarya</taxon>
        <taxon>Basidiomycota</taxon>
        <taxon>Ustilaginomycotina</taxon>
        <taxon>Exobasidiomycetes</taxon>
        <taxon>Microstromatales</taxon>
        <taxon>Microstromatales incertae sedis</taxon>
        <taxon>Pseudomicrostroma</taxon>
    </lineage>
</organism>
<evidence type="ECO:0000313" key="2">
    <source>
        <dbReference type="EMBL" id="PWN17806.1"/>
    </source>
</evidence>
<evidence type="ECO:0000313" key="3">
    <source>
        <dbReference type="Proteomes" id="UP000245942"/>
    </source>
</evidence>
<dbReference type="AlphaFoldDB" id="A0A316TWF1"/>
<keyword evidence="3" id="KW-1185">Reference proteome</keyword>
<dbReference type="EMBL" id="KZ819340">
    <property type="protein sequence ID" value="PWN17806.1"/>
    <property type="molecule type" value="Genomic_DNA"/>
</dbReference>
<name>A0A316TWF1_9BASI</name>
<accession>A0A316TWF1</accession>
<reference evidence="2 3" key="1">
    <citation type="journal article" date="2018" name="Mol. Biol. Evol.">
        <title>Broad Genomic Sampling Reveals a Smut Pathogenic Ancestry of the Fungal Clade Ustilaginomycotina.</title>
        <authorList>
            <person name="Kijpornyongpan T."/>
            <person name="Mondo S.J."/>
            <person name="Barry K."/>
            <person name="Sandor L."/>
            <person name="Lee J."/>
            <person name="Lipzen A."/>
            <person name="Pangilinan J."/>
            <person name="LaButti K."/>
            <person name="Hainaut M."/>
            <person name="Henrissat B."/>
            <person name="Grigoriev I.V."/>
            <person name="Spatafora J.W."/>
            <person name="Aime M.C."/>
        </authorList>
    </citation>
    <scope>NUCLEOTIDE SEQUENCE [LARGE SCALE GENOMIC DNA]</scope>
    <source>
        <strain evidence="2 3">MCA 4718</strain>
    </source>
</reference>
<feature type="region of interest" description="Disordered" evidence="1">
    <location>
        <begin position="46"/>
        <end position="82"/>
    </location>
</feature>
<dbReference type="Proteomes" id="UP000245942">
    <property type="component" value="Unassembled WGS sequence"/>
</dbReference>
<proteinExistence type="predicted"/>
<dbReference type="RefSeq" id="XP_025344966.1">
    <property type="nucleotide sequence ID" value="XM_025493471.1"/>
</dbReference>
<gene>
    <name evidence="2" type="ORF">BCV69DRAFT_285685</name>
</gene>
<sequence length="82" mass="8596">MPGAVLPPWGAFAFLPSSGGPTLSQLSGFVGVIDLSTSALGQHKPYADALQQQRKRGASEQWRGPAQGKAKHGNSGQPRKVE</sequence>
<protein>
    <submittedName>
        <fullName evidence="2">Uncharacterized protein</fullName>
    </submittedName>
</protein>
<evidence type="ECO:0000256" key="1">
    <source>
        <dbReference type="SAM" id="MobiDB-lite"/>
    </source>
</evidence>